<organism evidence="1 2">
    <name type="scientific">Miscanthus lutarioriparius</name>
    <dbReference type="NCBI Taxonomy" id="422564"/>
    <lineage>
        <taxon>Eukaryota</taxon>
        <taxon>Viridiplantae</taxon>
        <taxon>Streptophyta</taxon>
        <taxon>Embryophyta</taxon>
        <taxon>Tracheophyta</taxon>
        <taxon>Spermatophyta</taxon>
        <taxon>Magnoliopsida</taxon>
        <taxon>Liliopsida</taxon>
        <taxon>Poales</taxon>
        <taxon>Poaceae</taxon>
        <taxon>PACMAD clade</taxon>
        <taxon>Panicoideae</taxon>
        <taxon>Andropogonodae</taxon>
        <taxon>Andropogoneae</taxon>
        <taxon>Saccharinae</taxon>
        <taxon>Miscanthus</taxon>
    </lineage>
</organism>
<evidence type="ECO:0000313" key="1">
    <source>
        <dbReference type="EMBL" id="CAD6251003.1"/>
    </source>
</evidence>
<gene>
    <name evidence="1" type="ORF">NCGR_LOCUS34770</name>
</gene>
<dbReference type="AlphaFoldDB" id="A0A811PYL5"/>
<evidence type="ECO:0000313" key="2">
    <source>
        <dbReference type="Proteomes" id="UP000604825"/>
    </source>
</evidence>
<proteinExistence type="predicted"/>
<sequence>MESVILAYPDLQPRSTLSLPLPWDWPPRVREGEPHPYILLPARIYSEHRLPWPAWGSSDLFETKNRRMGEAQMGLNHATRSDPMRRHRGLANWLRR</sequence>
<accession>A0A811PYL5</accession>
<keyword evidence="2" id="KW-1185">Reference proteome</keyword>
<name>A0A811PYL5_9POAL</name>
<dbReference type="Proteomes" id="UP000604825">
    <property type="component" value="Unassembled WGS sequence"/>
</dbReference>
<reference evidence="1" key="1">
    <citation type="submission" date="2020-10" db="EMBL/GenBank/DDBJ databases">
        <authorList>
            <person name="Han B."/>
            <person name="Lu T."/>
            <person name="Zhao Q."/>
            <person name="Huang X."/>
            <person name="Zhao Y."/>
        </authorList>
    </citation>
    <scope>NUCLEOTIDE SEQUENCE</scope>
</reference>
<protein>
    <submittedName>
        <fullName evidence="1">Uncharacterized protein</fullName>
    </submittedName>
</protein>
<comment type="caution">
    <text evidence="1">The sequence shown here is derived from an EMBL/GenBank/DDBJ whole genome shotgun (WGS) entry which is preliminary data.</text>
</comment>
<dbReference type="EMBL" id="CAJGYO010000008">
    <property type="protein sequence ID" value="CAD6251003.1"/>
    <property type="molecule type" value="Genomic_DNA"/>
</dbReference>